<dbReference type="GO" id="GO:0015099">
    <property type="term" value="F:nickel cation transmembrane transporter activity"/>
    <property type="evidence" value="ECO:0007669"/>
    <property type="project" value="InterPro"/>
</dbReference>
<dbReference type="InterPro" id="IPR050045">
    <property type="entry name" value="Opp2B"/>
</dbReference>
<dbReference type="Proteomes" id="UP000218387">
    <property type="component" value="Chromosome"/>
</dbReference>
<evidence type="ECO:0000313" key="15">
    <source>
        <dbReference type="EMBL" id="QCT72433.1"/>
    </source>
</evidence>
<keyword evidence="3" id="KW-1003">Cell membrane</keyword>
<feature type="transmembrane region" description="Helical" evidence="13">
    <location>
        <begin position="12"/>
        <end position="30"/>
    </location>
</feature>
<dbReference type="PROSITE" id="PS50928">
    <property type="entry name" value="ABC_TM1"/>
    <property type="match status" value="1"/>
</dbReference>
<feature type="transmembrane region" description="Helical" evidence="13">
    <location>
        <begin position="236"/>
        <end position="262"/>
    </location>
</feature>
<keyword evidence="6 13" id="KW-1133">Transmembrane helix</keyword>
<name>A0A4P9CAE7_EUBML</name>
<evidence type="ECO:0000256" key="7">
    <source>
        <dbReference type="ARBA" id="ARBA00023065"/>
    </source>
</evidence>
<organism evidence="15 16">
    <name type="scientific">Eubacterium maltosivorans</name>
    <dbReference type="NCBI Taxonomy" id="2041044"/>
    <lineage>
        <taxon>Bacteria</taxon>
        <taxon>Bacillati</taxon>
        <taxon>Bacillota</taxon>
        <taxon>Clostridia</taxon>
        <taxon>Eubacteriales</taxon>
        <taxon>Eubacteriaceae</taxon>
        <taxon>Eubacterium</taxon>
    </lineage>
</organism>
<evidence type="ECO:0000256" key="8">
    <source>
        <dbReference type="ARBA" id="ARBA00023112"/>
    </source>
</evidence>
<accession>A0A4P9CAE7</accession>
<dbReference type="InterPro" id="IPR035906">
    <property type="entry name" value="MetI-like_sf"/>
</dbReference>
<dbReference type="KEGG" id="emt:CPZ25_014200"/>
<dbReference type="SUPFAM" id="SSF161098">
    <property type="entry name" value="MetI-like"/>
    <property type="match status" value="1"/>
</dbReference>
<evidence type="ECO:0000256" key="11">
    <source>
        <dbReference type="ARBA" id="ARBA00038669"/>
    </source>
</evidence>
<evidence type="ECO:0000256" key="2">
    <source>
        <dbReference type="ARBA" id="ARBA00022448"/>
    </source>
</evidence>
<evidence type="ECO:0000259" key="14">
    <source>
        <dbReference type="PROSITE" id="PS50928"/>
    </source>
</evidence>
<evidence type="ECO:0000256" key="9">
    <source>
        <dbReference type="ARBA" id="ARBA00023136"/>
    </source>
</evidence>
<dbReference type="AlphaFoldDB" id="A0A4P9CAE7"/>
<dbReference type="PANTHER" id="PTHR43163">
    <property type="entry name" value="DIPEPTIDE TRANSPORT SYSTEM PERMEASE PROTEIN DPPB-RELATED"/>
    <property type="match status" value="1"/>
</dbReference>
<dbReference type="EMBL" id="CP029487">
    <property type="protein sequence ID" value="QCT72433.1"/>
    <property type="molecule type" value="Genomic_DNA"/>
</dbReference>
<sequence length="322" mass="35167">MNTKQLVNRLLQIVLVLFGISFLTFCLTYLSPGDPAELMLVAGGTPPSEELLAETREEMGLNDPFLVQYGNWLKGFVAGDMGTSYSSKTPVSAVLLNCLGPTLELAAASLILMLVISIPLGILAAVYQNRFPDYLVRGLSFIGVSFPGFWIGLVLLYVFGLKLNWFPIATSGTGFMKLVLPAVTLAIAMSAKYTRQVRTAVLEELRQDYVAGARARGLKESAILWREVLPNAMLPLVTLLGLSLGSLLGGTAVVEIIFSWPGLGKMAVNAIAARDYPLVQGYVIWIALIYMVINLLVDFSYGYLDPRLRGLDREVRRKAVKA</sequence>
<keyword evidence="7" id="KW-0406">Ion transport</keyword>
<comment type="subcellular location">
    <subcellularLocation>
        <location evidence="1 13">Cell membrane</location>
        <topology evidence="1 13">Multi-pass membrane protein</topology>
    </subcellularLocation>
</comment>
<dbReference type="InterPro" id="IPR000515">
    <property type="entry name" value="MetI-like"/>
</dbReference>
<dbReference type="Gene3D" id="1.10.3720.10">
    <property type="entry name" value="MetI-like"/>
    <property type="match status" value="1"/>
</dbReference>
<dbReference type="RefSeq" id="WP_058696149.1">
    <property type="nucleotide sequence ID" value="NZ_CABJDW020000011.1"/>
</dbReference>
<evidence type="ECO:0000256" key="6">
    <source>
        <dbReference type="ARBA" id="ARBA00022989"/>
    </source>
</evidence>
<keyword evidence="2 13" id="KW-0813">Transport</keyword>
<evidence type="ECO:0000313" key="16">
    <source>
        <dbReference type="Proteomes" id="UP000218387"/>
    </source>
</evidence>
<proteinExistence type="inferred from homology"/>
<dbReference type="PANTHER" id="PTHR43163:SF6">
    <property type="entry name" value="DIPEPTIDE TRANSPORT SYSTEM PERMEASE PROTEIN DPPB-RELATED"/>
    <property type="match status" value="1"/>
</dbReference>
<feature type="transmembrane region" description="Helical" evidence="13">
    <location>
        <begin position="165"/>
        <end position="188"/>
    </location>
</feature>
<dbReference type="Pfam" id="PF19300">
    <property type="entry name" value="BPD_transp_1_N"/>
    <property type="match status" value="1"/>
</dbReference>
<reference evidence="15 16" key="1">
    <citation type="submission" date="2018-05" db="EMBL/GenBank/DDBJ databases">
        <title>Genome comparison of Eubacterium sp.</title>
        <authorList>
            <person name="Feng Y."/>
            <person name="Sanchez-Andrea I."/>
            <person name="Stams A.J.M."/>
            <person name="De Vos W.M."/>
        </authorList>
    </citation>
    <scope>NUCLEOTIDE SEQUENCE [LARGE SCALE GENOMIC DNA]</scope>
    <source>
        <strain evidence="15 16">YI</strain>
    </source>
</reference>
<dbReference type="NCBIfam" id="NF045470">
    <property type="entry name" value="Opp2B"/>
    <property type="match status" value="1"/>
</dbReference>
<keyword evidence="16" id="KW-1185">Reference proteome</keyword>
<feature type="transmembrane region" description="Helical" evidence="13">
    <location>
        <begin position="282"/>
        <end position="304"/>
    </location>
</feature>
<dbReference type="GO" id="GO:0005886">
    <property type="term" value="C:plasma membrane"/>
    <property type="evidence" value="ECO:0007669"/>
    <property type="project" value="UniProtKB-SubCell"/>
</dbReference>
<dbReference type="CDD" id="cd06261">
    <property type="entry name" value="TM_PBP2"/>
    <property type="match status" value="1"/>
</dbReference>
<feature type="transmembrane region" description="Helical" evidence="13">
    <location>
        <begin position="139"/>
        <end position="159"/>
    </location>
</feature>
<feature type="transmembrane region" description="Helical" evidence="13">
    <location>
        <begin position="105"/>
        <end position="127"/>
    </location>
</feature>
<protein>
    <recommendedName>
        <fullName evidence="12">Nickel import system permease protein NikB</fullName>
    </recommendedName>
</protein>
<evidence type="ECO:0000256" key="13">
    <source>
        <dbReference type="RuleBase" id="RU363032"/>
    </source>
</evidence>
<feature type="domain" description="ABC transmembrane type-1" evidence="14">
    <location>
        <begin position="99"/>
        <end position="301"/>
    </location>
</feature>
<evidence type="ECO:0000256" key="12">
    <source>
        <dbReference type="ARBA" id="ARBA00044774"/>
    </source>
</evidence>
<dbReference type="Pfam" id="PF00528">
    <property type="entry name" value="BPD_transp_1"/>
    <property type="match status" value="1"/>
</dbReference>
<evidence type="ECO:0000256" key="3">
    <source>
        <dbReference type="ARBA" id="ARBA00022475"/>
    </source>
</evidence>
<gene>
    <name evidence="15" type="ORF">CPZ25_014200</name>
</gene>
<keyword evidence="8" id="KW-0921">Nickel transport</keyword>
<dbReference type="InterPro" id="IPR045621">
    <property type="entry name" value="BPD_transp_1_N"/>
</dbReference>
<evidence type="ECO:0000256" key="10">
    <source>
        <dbReference type="ARBA" id="ARBA00024202"/>
    </source>
</evidence>
<keyword evidence="5 13" id="KW-0812">Transmembrane</keyword>
<keyword evidence="4" id="KW-0533">Nickel</keyword>
<evidence type="ECO:0000256" key="4">
    <source>
        <dbReference type="ARBA" id="ARBA00022596"/>
    </source>
</evidence>
<evidence type="ECO:0000256" key="1">
    <source>
        <dbReference type="ARBA" id="ARBA00004651"/>
    </source>
</evidence>
<keyword evidence="9 13" id="KW-0472">Membrane</keyword>
<evidence type="ECO:0000256" key="5">
    <source>
        <dbReference type="ARBA" id="ARBA00022692"/>
    </source>
</evidence>
<comment type="similarity">
    <text evidence="10">Belongs to the binding-protein-dependent transport system permease family. OppBC subfamily.</text>
</comment>
<comment type="subunit">
    <text evidence="11">The complex is composed of two ATP-binding proteins (NikD and NikE), two transmembrane proteins (NikB and NikC) and a solute-binding protein (NikA).</text>
</comment>